<evidence type="ECO:0000313" key="1">
    <source>
        <dbReference type="EMBL" id="KAG0442426.1"/>
    </source>
</evidence>
<dbReference type="EMBL" id="JABSTQ010004365">
    <property type="protein sequence ID" value="KAG0442426.1"/>
    <property type="molecule type" value="Genomic_DNA"/>
</dbReference>
<evidence type="ECO:0000313" key="2">
    <source>
        <dbReference type="Proteomes" id="UP000805193"/>
    </source>
</evidence>
<keyword evidence="2" id="KW-1185">Reference proteome</keyword>
<proteinExistence type="predicted"/>
<accession>A0AC60QVB9</accession>
<dbReference type="Proteomes" id="UP000805193">
    <property type="component" value="Unassembled WGS sequence"/>
</dbReference>
<name>A0AC60QVB9_IXOPE</name>
<gene>
    <name evidence="1" type="ORF">HPB47_015714</name>
</gene>
<comment type="caution">
    <text evidence="1">The sequence shown here is derived from an EMBL/GenBank/DDBJ whole genome shotgun (WGS) entry which is preliminary data.</text>
</comment>
<protein>
    <submittedName>
        <fullName evidence="1">Uncharacterized protein</fullName>
    </submittedName>
</protein>
<organism evidence="1 2">
    <name type="scientific">Ixodes persulcatus</name>
    <name type="common">Taiga tick</name>
    <dbReference type="NCBI Taxonomy" id="34615"/>
    <lineage>
        <taxon>Eukaryota</taxon>
        <taxon>Metazoa</taxon>
        <taxon>Ecdysozoa</taxon>
        <taxon>Arthropoda</taxon>
        <taxon>Chelicerata</taxon>
        <taxon>Arachnida</taxon>
        <taxon>Acari</taxon>
        <taxon>Parasitiformes</taxon>
        <taxon>Ixodida</taxon>
        <taxon>Ixodoidea</taxon>
        <taxon>Ixodidae</taxon>
        <taxon>Ixodinae</taxon>
        <taxon>Ixodes</taxon>
    </lineage>
</organism>
<sequence length="101" mass="11469">MRSAAVVPWLISVLLGSTLRSWAQYPDIHAGHPGMHMGMPNRILRWGYLAWGSEMMNCNGWLAQRYKRRNRIADFPTCGYGGRGLFNMMPTMTANDMIYGS</sequence>
<reference evidence="1 2" key="1">
    <citation type="journal article" date="2020" name="Cell">
        <title>Large-Scale Comparative Analyses of Tick Genomes Elucidate Their Genetic Diversity and Vector Capacities.</title>
        <authorList>
            <consortium name="Tick Genome and Microbiome Consortium (TIGMIC)"/>
            <person name="Jia N."/>
            <person name="Wang J."/>
            <person name="Shi W."/>
            <person name="Du L."/>
            <person name="Sun Y."/>
            <person name="Zhan W."/>
            <person name="Jiang J.F."/>
            <person name="Wang Q."/>
            <person name="Zhang B."/>
            <person name="Ji P."/>
            <person name="Bell-Sakyi L."/>
            <person name="Cui X.M."/>
            <person name="Yuan T.T."/>
            <person name="Jiang B.G."/>
            <person name="Yang W.F."/>
            <person name="Lam T.T."/>
            <person name="Chang Q.C."/>
            <person name="Ding S.J."/>
            <person name="Wang X.J."/>
            <person name="Zhu J.G."/>
            <person name="Ruan X.D."/>
            <person name="Zhao L."/>
            <person name="Wei J.T."/>
            <person name="Ye R.Z."/>
            <person name="Que T.C."/>
            <person name="Du C.H."/>
            <person name="Zhou Y.H."/>
            <person name="Cheng J.X."/>
            <person name="Dai P.F."/>
            <person name="Guo W.B."/>
            <person name="Han X.H."/>
            <person name="Huang E.J."/>
            <person name="Li L.F."/>
            <person name="Wei W."/>
            <person name="Gao Y.C."/>
            <person name="Liu J.Z."/>
            <person name="Shao H.Z."/>
            <person name="Wang X."/>
            <person name="Wang C.C."/>
            <person name="Yang T.C."/>
            <person name="Huo Q.B."/>
            <person name="Li W."/>
            <person name="Chen H.Y."/>
            <person name="Chen S.E."/>
            <person name="Zhou L.G."/>
            <person name="Ni X.B."/>
            <person name="Tian J.H."/>
            <person name="Sheng Y."/>
            <person name="Liu T."/>
            <person name="Pan Y.S."/>
            <person name="Xia L.Y."/>
            <person name="Li J."/>
            <person name="Zhao F."/>
            <person name="Cao W.C."/>
        </authorList>
    </citation>
    <scope>NUCLEOTIDE SEQUENCE [LARGE SCALE GENOMIC DNA]</scope>
    <source>
        <strain evidence="1">Iper-2018</strain>
    </source>
</reference>